<accession>A0A078AIA5</accession>
<feature type="compositionally biased region" description="Low complexity" evidence="1">
    <location>
        <begin position="115"/>
        <end position="140"/>
    </location>
</feature>
<organism evidence="2 3">
    <name type="scientific">Stylonychia lemnae</name>
    <name type="common">Ciliate</name>
    <dbReference type="NCBI Taxonomy" id="5949"/>
    <lineage>
        <taxon>Eukaryota</taxon>
        <taxon>Sar</taxon>
        <taxon>Alveolata</taxon>
        <taxon>Ciliophora</taxon>
        <taxon>Intramacronucleata</taxon>
        <taxon>Spirotrichea</taxon>
        <taxon>Stichotrichia</taxon>
        <taxon>Sporadotrichida</taxon>
        <taxon>Oxytrichidae</taxon>
        <taxon>Stylonychinae</taxon>
        <taxon>Stylonychia</taxon>
    </lineage>
</organism>
<dbReference type="Proteomes" id="UP000039865">
    <property type="component" value="Unassembled WGS sequence"/>
</dbReference>
<dbReference type="AlphaFoldDB" id="A0A078AIA5"/>
<feature type="compositionally biased region" description="Low complexity" evidence="1">
    <location>
        <begin position="164"/>
        <end position="173"/>
    </location>
</feature>
<gene>
    <name evidence="2" type="primary">Contig13824.g14748</name>
    <name evidence="2" type="ORF">STYLEM_10963</name>
</gene>
<keyword evidence="3" id="KW-1185">Reference proteome</keyword>
<evidence type="ECO:0000313" key="2">
    <source>
        <dbReference type="EMBL" id="CDW81939.1"/>
    </source>
</evidence>
<feature type="region of interest" description="Disordered" evidence="1">
    <location>
        <begin position="115"/>
        <end position="184"/>
    </location>
</feature>
<name>A0A078AIA5_STYLE</name>
<sequence>MFVGPGIYDDHLVFQNQSKQPCAVKYISNNQSKEQGRECYTVIGGNMIVYEPGFEKLSSRKQNDSLTKTNQGKIALNSIFPQNRITHMMAYRNSRQNYKNNEIQEKVAQFTKQQQQQSKYSQKLNQLSFSKDSRRPSSSFYTDLMTQESLNRPQTSFKVKRSSKSQSKNQNRNEFSNIESFQTPSSQVQMFETNTQNNSSFMGVGPIYRTQLAREFDRQQKMNKSFDYNPITRFERPKSQQKTYLAKLSRSSNRQIIDLKKSVSLLQAYGEYERQLLPESLFNDRFLEMSKQYMKEKGIIMKKTLKKNKNKKVKPLDQLPIEKSISQNPLGGESMLENIQEQSKILHEKLSSNQEILEPELDTQIEEDQLLLSQNQ</sequence>
<evidence type="ECO:0000313" key="3">
    <source>
        <dbReference type="Proteomes" id="UP000039865"/>
    </source>
</evidence>
<dbReference type="InParanoid" id="A0A078AIA5"/>
<proteinExistence type="predicted"/>
<evidence type="ECO:0000256" key="1">
    <source>
        <dbReference type="SAM" id="MobiDB-lite"/>
    </source>
</evidence>
<protein>
    <submittedName>
        <fullName evidence="2">Uncharacterized protein</fullName>
    </submittedName>
</protein>
<feature type="compositionally biased region" description="Polar residues" evidence="1">
    <location>
        <begin position="174"/>
        <end position="184"/>
    </location>
</feature>
<reference evidence="2 3" key="1">
    <citation type="submission" date="2014-06" db="EMBL/GenBank/DDBJ databases">
        <authorList>
            <person name="Swart Estienne"/>
        </authorList>
    </citation>
    <scope>NUCLEOTIDE SEQUENCE [LARGE SCALE GENOMIC DNA]</scope>
    <source>
        <strain evidence="2 3">130c</strain>
    </source>
</reference>
<feature type="compositionally biased region" description="Polar residues" evidence="1">
    <location>
        <begin position="144"/>
        <end position="157"/>
    </location>
</feature>
<dbReference type="EMBL" id="CCKQ01010429">
    <property type="protein sequence ID" value="CDW81939.1"/>
    <property type="molecule type" value="Genomic_DNA"/>
</dbReference>